<reference evidence="3" key="2">
    <citation type="journal article" date="2024" name="Plant">
        <title>Genomic evolution and insights into agronomic trait innovations of Sesamum species.</title>
        <authorList>
            <person name="Miao H."/>
            <person name="Wang L."/>
            <person name="Qu L."/>
            <person name="Liu H."/>
            <person name="Sun Y."/>
            <person name="Le M."/>
            <person name="Wang Q."/>
            <person name="Wei S."/>
            <person name="Zheng Y."/>
            <person name="Lin W."/>
            <person name="Duan Y."/>
            <person name="Cao H."/>
            <person name="Xiong S."/>
            <person name="Wang X."/>
            <person name="Wei L."/>
            <person name="Li C."/>
            <person name="Ma Q."/>
            <person name="Ju M."/>
            <person name="Zhao R."/>
            <person name="Li G."/>
            <person name="Mu C."/>
            <person name="Tian Q."/>
            <person name="Mei H."/>
            <person name="Zhang T."/>
            <person name="Gao T."/>
            <person name="Zhang H."/>
        </authorList>
    </citation>
    <scope>NUCLEOTIDE SEQUENCE</scope>
    <source>
        <strain evidence="3">G02</strain>
    </source>
</reference>
<evidence type="ECO:0000259" key="2">
    <source>
        <dbReference type="Pfam" id="PF00078"/>
    </source>
</evidence>
<feature type="signal peptide" evidence="1">
    <location>
        <begin position="1"/>
        <end position="18"/>
    </location>
</feature>
<dbReference type="Gene3D" id="3.30.70.270">
    <property type="match status" value="1"/>
</dbReference>
<accession>A0AAW2UP37</accession>
<keyword evidence="3" id="KW-0808">Transferase</keyword>
<dbReference type="AlphaFoldDB" id="A0AAW2UP37"/>
<dbReference type="EMBL" id="JACGWJ010000005">
    <property type="protein sequence ID" value="KAL0419110.1"/>
    <property type="molecule type" value="Genomic_DNA"/>
</dbReference>
<reference evidence="3" key="1">
    <citation type="submission" date="2020-06" db="EMBL/GenBank/DDBJ databases">
        <authorList>
            <person name="Li T."/>
            <person name="Hu X."/>
            <person name="Zhang T."/>
            <person name="Song X."/>
            <person name="Zhang H."/>
            <person name="Dai N."/>
            <person name="Sheng W."/>
            <person name="Hou X."/>
            <person name="Wei L."/>
        </authorList>
    </citation>
    <scope>NUCLEOTIDE SEQUENCE</scope>
    <source>
        <strain evidence="3">G02</strain>
        <tissue evidence="3">Leaf</tissue>
    </source>
</reference>
<dbReference type="CDD" id="cd01647">
    <property type="entry name" value="RT_LTR"/>
    <property type="match status" value="1"/>
</dbReference>
<protein>
    <submittedName>
        <fullName evidence="3">RNA-directed DNA polymerase</fullName>
    </submittedName>
</protein>
<dbReference type="Gene3D" id="3.10.10.10">
    <property type="entry name" value="HIV Type 1 Reverse Transcriptase, subunit A, domain 1"/>
    <property type="match status" value="1"/>
</dbReference>
<dbReference type="SUPFAM" id="SSF56672">
    <property type="entry name" value="DNA/RNA polymerases"/>
    <property type="match status" value="1"/>
</dbReference>
<feature type="domain" description="Reverse transcriptase" evidence="2">
    <location>
        <begin position="85"/>
        <end position="230"/>
    </location>
</feature>
<organism evidence="3">
    <name type="scientific">Sesamum radiatum</name>
    <name type="common">Black benniseed</name>
    <dbReference type="NCBI Taxonomy" id="300843"/>
    <lineage>
        <taxon>Eukaryota</taxon>
        <taxon>Viridiplantae</taxon>
        <taxon>Streptophyta</taxon>
        <taxon>Embryophyta</taxon>
        <taxon>Tracheophyta</taxon>
        <taxon>Spermatophyta</taxon>
        <taxon>Magnoliopsida</taxon>
        <taxon>eudicotyledons</taxon>
        <taxon>Gunneridae</taxon>
        <taxon>Pentapetalae</taxon>
        <taxon>asterids</taxon>
        <taxon>lamiids</taxon>
        <taxon>Lamiales</taxon>
        <taxon>Pedaliaceae</taxon>
        <taxon>Sesamum</taxon>
    </lineage>
</organism>
<comment type="caution">
    <text evidence="3">The sequence shown here is derived from an EMBL/GenBank/DDBJ whole genome shotgun (WGS) entry which is preliminary data.</text>
</comment>
<name>A0AAW2UP37_SESRA</name>
<evidence type="ECO:0000313" key="3">
    <source>
        <dbReference type="EMBL" id="KAL0419110.1"/>
    </source>
</evidence>
<dbReference type="PANTHER" id="PTHR24559:SF434">
    <property type="entry name" value="RNA-DIRECTED DNA POLYMERASE HOMOLOG"/>
    <property type="match status" value="1"/>
</dbReference>
<feature type="chain" id="PRO_5043777827" evidence="1">
    <location>
        <begin position="19"/>
        <end position="276"/>
    </location>
</feature>
<dbReference type="GO" id="GO:0003964">
    <property type="term" value="F:RNA-directed DNA polymerase activity"/>
    <property type="evidence" value="ECO:0007669"/>
    <property type="project" value="UniProtKB-KW"/>
</dbReference>
<keyword evidence="3" id="KW-0695">RNA-directed DNA polymerase</keyword>
<dbReference type="Pfam" id="PF00078">
    <property type="entry name" value="RVT_1"/>
    <property type="match status" value="1"/>
</dbReference>
<dbReference type="InterPro" id="IPR043502">
    <property type="entry name" value="DNA/RNA_pol_sf"/>
</dbReference>
<dbReference type="InterPro" id="IPR053134">
    <property type="entry name" value="RNA-dir_DNA_polymerase"/>
</dbReference>
<evidence type="ECO:0000256" key="1">
    <source>
        <dbReference type="SAM" id="SignalP"/>
    </source>
</evidence>
<keyword evidence="1" id="KW-0732">Signal</keyword>
<sequence length="276" mass="30520">MLGAHWLSSLGPFLLVFSVPSMQFYHQNTLITLTGNVSCTPQFATFSQLQHYLTTDAIHSFFALSINSPPSVPADDPTTIPPHQALNAVTVRDRFSIPMVDELLDELHGAMVFSKLDLRAGYHQIRLAPSGVHKTAFRTVDGHFEFLVMHFSLSNAPSTFQAVMNDIFRPLLRSFVLVFFDDILVYSKDWPSHLLHLRQVLQVLSDHCLFAKLPKCLFGVDSVDYLGHTISIAGLAADPLKLRAITDWPAPTSFTALHGFLGLRGATGDSCGTMLP</sequence>
<dbReference type="InterPro" id="IPR000477">
    <property type="entry name" value="RT_dom"/>
</dbReference>
<dbReference type="InterPro" id="IPR043128">
    <property type="entry name" value="Rev_trsase/Diguanyl_cyclase"/>
</dbReference>
<dbReference type="PANTHER" id="PTHR24559">
    <property type="entry name" value="TRANSPOSON TY3-I GAG-POL POLYPROTEIN"/>
    <property type="match status" value="1"/>
</dbReference>
<keyword evidence="3" id="KW-0548">Nucleotidyltransferase</keyword>
<proteinExistence type="predicted"/>
<gene>
    <name evidence="3" type="ORF">Sradi_1324500</name>
</gene>